<dbReference type="Proteomes" id="UP000310158">
    <property type="component" value="Unassembled WGS sequence"/>
</dbReference>
<proteinExistence type="predicted"/>
<protein>
    <submittedName>
        <fullName evidence="2">Uncharacterized protein</fullName>
    </submittedName>
</protein>
<evidence type="ECO:0000313" key="2">
    <source>
        <dbReference type="EMBL" id="THH21155.1"/>
    </source>
</evidence>
<organism evidence="2 3">
    <name type="scientific">Bondarzewia mesenterica</name>
    <dbReference type="NCBI Taxonomy" id="1095465"/>
    <lineage>
        <taxon>Eukaryota</taxon>
        <taxon>Fungi</taxon>
        <taxon>Dikarya</taxon>
        <taxon>Basidiomycota</taxon>
        <taxon>Agaricomycotina</taxon>
        <taxon>Agaricomycetes</taxon>
        <taxon>Russulales</taxon>
        <taxon>Bondarzewiaceae</taxon>
        <taxon>Bondarzewia</taxon>
    </lineage>
</organism>
<keyword evidence="3" id="KW-1185">Reference proteome</keyword>
<sequence>MGVIYDCKPPPPDEQHGRLVALRQLIARDIPCILWGEDALRFAHSVPTSLFDQQILVPDELLESAAAIIEEGRYNRVPSNGVYAEQFRPHNGAAAFPKAIRLQHSDIPDHEPYKLFPLPGYILLLPQSYYGLDVRSAARFQSLVPPLDASNAAILVPKYHTFLEGLVEIIMNSPAGYHHITSKLKHDVFISYLLLYRVKDDPNMPVPSPGSELSSVERDILSEIQTEDCAWFLHRQMWERRCVHLAEIIEYKRQKSIRNQEPLGQASLVRKGEFSSQKGPDAVHHQRIRRYSTSRAASEYMNRPSNSMPVFASSTDHSSPVHPRSRIAPHRSPVGGMLSMFQRLARRLI</sequence>
<reference evidence="2 3" key="1">
    <citation type="submission" date="2019-02" db="EMBL/GenBank/DDBJ databases">
        <title>Genome sequencing of the rare red list fungi Bondarzewia mesenterica.</title>
        <authorList>
            <person name="Buettner E."/>
            <person name="Kellner H."/>
        </authorList>
    </citation>
    <scope>NUCLEOTIDE SEQUENCE [LARGE SCALE GENOMIC DNA]</scope>
    <source>
        <strain evidence="2 3">DSM 108281</strain>
    </source>
</reference>
<name>A0A4S4M7S3_9AGAM</name>
<dbReference type="OrthoDB" id="2730545at2759"/>
<evidence type="ECO:0000256" key="1">
    <source>
        <dbReference type="SAM" id="MobiDB-lite"/>
    </source>
</evidence>
<dbReference type="EMBL" id="SGPL01000007">
    <property type="protein sequence ID" value="THH21155.1"/>
    <property type="molecule type" value="Genomic_DNA"/>
</dbReference>
<accession>A0A4S4M7S3</accession>
<feature type="compositionally biased region" description="Polar residues" evidence="1">
    <location>
        <begin position="303"/>
        <end position="318"/>
    </location>
</feature>
<dbReference type="AlphaFoldDB" id="A0A4S4M7S3"/>
<evidence type="ECO:0000313" key="3">
    <source>
        <dbReference type="Proteomes" id="UP000310158"/>
    </source>
</evidence>
<gene>
    <name evidence="2" type="ORF">EW146_g323</name>
</gene>
<feature type="region of interest" description="Disordered" evidence="1">
    <location>
        <begin position="294"/>
        <end position="333"/>
    </location>
</feature>
<comment type="caution">
    <text evidence="2">The sequence shown here is derived from an EMBL/GenBank/DDBJ whole genome shotgun (WGS) entry which is preliminary data.</text>
</comment>